<feature type="domain" description="MoaB/Mog" evidence="7">
    <location>
        <begin position="185"/>
        <end position="322"/>
    </location>
</feature>
<keyword evidence="6" id="KW-0500">Molybdenum</keyword>
<dbReference type="InterPro" id="IPR005111">
    <property type="entry name" value="MoeA_C_domain_IV"/>
</dbReference>
<dbReference type="Proteomes" id="UP001595840">
    <property type="component" value="Unassembled WGS sequence"/>
</dbReference>
<dbReference type="RefSeq" id="WP_290261696.1">
    <property type="nucleotide sequence ID" value="NZ_JAUFQG010000004.1"/>
</dbReference>
<comment type="function">
    <text evidence="1 6">Catalyzes the insertion of molybdate into adenylated molybdopterin with the concomitant release of AMP.</text>
</comment>
<keyword evidence="6" id="KW-0460">Magnesium</keyword>
<keyword evidence="4 6" id="KW-0501">Molybdenum cofactor biosynthesis</keyword>
<dbReference type="Gene3D" id="3.90.105.10">
    <property type="entry name" value="Molybdopterin biosynthesis moea protein, domain 2"/>
    <property type="match status" value="1"/>
</dbReference>
<keyword evidence="9" id="KW-1185">Reference proteome</keyword>
<dbReference type="InterPro" id="IPR036425">
    <property type="entry name" value="MoaB/Mog-like_dom_sf"/>
</dbReference>
<dbReference type="PANTHER" id="PTHR10192:SF5">
    <property type="entry name" value="GEPHYRIN"/>
    <property type="match status" value="1"/>
</dbReference>
<keyword evidence="6" id="KW-0479">Metal-binding</keyword>
<dbReference type="Gene3D" id="2.170.190.11">
    <property type="entry name" value="Molybdopterin biosynthesis moea protein, domain 3"/>
    <property type="match status" value="1"/>
</dbReference>
<evidence type="ECO:0000313" key="9">
    <source>
        <dbReference type="Proteomes" id="UP001595840"/>
    </source>
</evidence>
<dbReference type="SMART" id="SM00852">
    <property type="entry name" value="MoCF_biosynth"/>
    <property type="match status" value="1"/>
</dbReference>
<evidence type="ECO:0000256" key="6">
    <source>
        <dbReference type="RuleBase" id="RU365090"/>
    </source>
</evidence>
<evidence type="ECO:0000259" key="7">
    <source>
        <dbReference type="SMART" id="SM00852"/>
    </source>
</evidence>
<dbReference type="PROSITE" id="PS01079">
    <property type="entry name" value="MOCF_BIOSYNTHESIS_2"/>
    <property type="match status" value="1"/>
</dbReference>
<evidence type="ECO:0000256" key="5">
    <source>
        <dbReference type="ARBA" id="ARBA00047317"/>
    </source>
</evidence>
<dbReference type="NCBIfam" id="NF045515">
    <property type="entry name" value="Glp_gephyrin"/>
    <property type="match status" value="1"/>
</dbReference>
<dbReference type="NCBIfam" id="TIGR00177">
    <property type="entry name" value="molyb_syn"/>
    <property type="match status" value="1"/>
</dbReference>
<protein>
    <recommendedName>
        <fullName evidence="6">Molybdopterin molybdenumtransferase</fullName>
        <ecNumber evidence="6">2.10.1.1</ecNumber>
    </recommendedName>
</protein>
<evidence type="ECO:0000256" key="1">
    <source>
        <dbReference type="ARBA" id="ARBA00002901"/>
    </source>
</evidence>
<dbReference type="Gene3D" id="2.40.340.10">
    <property type="entry name" value="MoeA, C-terminal, domain IV"/>
    <property type="match status" value="1"/>
</dbReference>
<comment type="cofactor">
    <cofactor evidence="6">
        <name>Mg(2+)</name>
        <dbReference type="ChEBI" id="CHEBI:18420"/>
    </cofactor>
</comment>
<comment type="catalytic activity">
    <reaction evidence="5">
        <text>adenylyl-molybdopterin + molybdate = Mo-molybdopterin + AMP + H(+)</text>
        <dbReference type="Rhea" id="RHEA:35047"/>
        <dbReference type="ChEBI" id="CHEBI:15378"/>
        <dbReference type="ChEBI" id="CHEBI:36264"/>
        <dbReference type="ChEBI" id="CHEBI:62727"/>
        <dbReference type="ChEBI" id="CHEBI:71302"/>
        <dbReference type="ChEBI" id="CHEBI:456215"/>
        <dbReference type="EC" id="2.10.1.1"/>
    </reaction>
</comment>
<proteinExistence type="inferred from homology"/>
<name>A0ABV8VAG7_9GAMM</name>
<dbReference type="Pfam" id="PF00994">
    <property type="entry name" value="MoCF_biosynth"/>
    <property type="match status" value="1"/>
</dbReference>
<dbReference type="SUPFAM" id="SSF63882">
    <property type="entry name" value="MoeA N-terminal region -like"/>
    <property type="match status" value="1"/>
</dbReference>
<accession>A0ABV8VAG7</accession>
<dbReference type="SUPFAM" id="SSF53218">
    <property type="entry name" value="Molybdenum cofactor biosynthesis proteins"/>
    <property type="match status" value="1"/>
</dbReference>
<gene>
    <name evidence="8" type="primary">glp</name>
    <name evidence="8" type="ORF">ACFOX3_15485</name>
</gene>
<dbReference type="InterPro" id="IPR001453">
    <property type="entry name" value="MoaB/Mog_dom"/>
</dbReference>
<dbReference type="InterPro" id="IPR036135">
    <property type="entry name" value="MoeA_linker/N_sf"/>
</dbReference>
<dbReference type="InterPro" id="IPR005110">
    <property type="entry name" value="MoeA_linker/N"/>
</dbReference>
<reference evidence="9" key="1">
    <citation type="journal article" date="2019" name="Int. J. Syst. Evol. Microbiol.">
        <title>The Global Catalogue of Microorganisms (GCM) 10K type strain sequencing project: providing services to taxonomists for standard genome sequencing and annotation.</title>
        <authorList>
            <consortium name="The Broad Institute Genomics Platform"/>
            <consortium name="The Broad Institute Genome Sequencing Center for Infectious Disease"/>
            <person name="Wu L."/>
            <person name="Ma J."/>
        </authorList>
    </citation>
    <scope>NUCLEOTIDE SEQUENCE [LARGE SCALE GENOMIC DNA]</scope>
    <source>
        <strain evidence="9">CECT 8570</strain>
    </source>
</reference>
<dbReference type="Pfam" id="PF03454">
    <property type="entry name" value="MoeA_C"/>
    <property type="match status" value="1"/>
</dbReference>
<organism evidence="8 9">
    <name type="scientific">Simiduia curdlanivorans</name>
    <dbReference type="NCBI Taxonomy" id="1492769"/>
    <lineage>
        <taxon>Bacteria</taxon>
        <taxon>Pseudomonadati</taxon>
        <taxon>Pseudomonadota</taxon>
        <taxon>Gammaproteobacteria</taxon>
        <taxon>Cellvibrionales</taxon>
        <taxon>Cellvibrionaceae</taxon>
        <taxon>Simiduia</taxon>
    </lineage>
</organism>
<evidence type="ECO:0000256" key="4">
    <source>
        <dbReference type="ARBA" id="ARBA00023150"/>
    </source>
</evidence>
<dbReference type="InterPro" id="IPR036688">
    <property type="entry name" value="MoeA_C_domain_IV_sf"/>
</dbReference>
<evidence type="ECO:0000256" key="2">
    <source>
        <dbReference type="ARBA" id="ARBA00005046"/>
    </source>
</evidence>
<dbReference type="InterPro" id="IPR038987">
    <property type="entry name" value="MoeA-like"/>
</dbReference>
<dbReference type="CDD" id="cd00887">
    <property type="entry name" value="MoeA"/>
    <property type="match status" value="1"/>
</dbReference>
<evidence type="ECO:0000256" key="3">
    <source>
        <dbReference type="ARBA" id="ARBA00010763"/>
    </source>
</evidence>
<keyword evidence="6" id="KW-0808">Transferase</keyword>
<sequence length="411" mass="44504">MGCCDAPNLMPLDEAIAILHQQLEAITEQETVTLDLALDRILAQDIKAPIDVPGYDNSAMDGYALRFNDIATNHEFERIGKAFAGEAFDGRVGKGKCVRIMTGAPIPAGADTVVMQEDIQTQGKMIKLLHPASVKLGQHVRTQGADILTGHIVLTKGKRLGPTDIGLLASLGLSKIPLIRRLKVAILSTGSELKTPGQGLERGQIYDSNRYVLHAMLERLNVEIMDLGIVPDQPSALEEAFTIAAEQADLIFSSGGVSVGEADYTREILERMGDIAFWKIAIKPGKPLAFGKLGKAYFFGLPGNPVSATLTFHQVALPALQLLAGEKAIEPIRLHASVKNKLRKRPGRTDFQRAYLSATPSGLEVSADSDQSSGVLSSYTSANCYIKLDQFACDQDKGERVEVIPFDRWIG</sequence>
<dbReference type="Gene3D" id="3.40.980.10">
    <property type="entry name" value="MoaB/Mog-like domain"/>
    <property type="match status" value="1"/>
</dbReference>
<dbReference type="EMBL" id="JBHSCX010000020">
    <property type="protein sequence ID" value="MFC4363717.1"/>
    <property type="molecule type" value="Genomic_DNA"/>
</dbReference>
<comment type="pathway">
    <text evidence="2 6">Cofactor biosynthesis; molybdopterin biosynthesis.</text>
</comment>
<dbReference type="EC" id="2.10.1.1" evidence="6"/>
<dbReference type="Pfam" id="PF03453">
    <property type="entry name" value="MoeA_N"/>
    <property type="match status" value="1"/>
</dbReference>
<dbReference type="SUPFAM" id="SSF63867">
    <property type="entry name" value="MoeA C-terminal domain-like"/>
    <property type="match status" value="1"/>
</dbReference>
<dbReference type="PANTHER" id="PTHR10192">
    <property type="entry name" value="MOLYBDOPTERIN BIOSYNTHESIS PROTEIN"/>
    <property type="match status" value="1"/>
</dbReference>
<evidence type="ECO:0000313" key="8">
    <source>
        <dbReference type="EMBL" id="MFC4363717.1"/>
    </source>
</evidence>
<comment type="similarity">
    <text evidence="3 6">Belongs to the MoeA family.</text>
</comment>
<dbReference type="InterPro" id="IPR008284">
    <property type="entry name" value="MoCF_biosynth_CS"/>
</dbReference>
<comment type="caution">
    <text evidence="8">The sequence shown here is derived from an EMBL/GenBank/DDBJ whole genome shotgun (WGS) entry which is preliminary data.</text>
</comment>